<keyword evidence="4" id="KW-0238">DNA-binding</keyword>
<reference evidence="10" key="1">
    <citation type="submission" date="2023-01" db="EMBL/GenBank/DDBJ databases">
        <title>Metagenome sequencing of chrysophaentin producing Chrysophaeum taylorii.</title>
        <authorList>
            <person name="Davison J."/>
            <person name="Bewley C."/>
        </authorList>
    </citation>
    <scope>NUCLEOTIDE SEQUENCE</scope>
    <source>
        <strain evidence="10">NIES-1699</strain>
    </source>
</reference>
<evidence type="ECO:0000256" key="4">
    <source>
        <dbReference type="ARBA" id="ARBA00023125"/>
    </source>
</evidence>
<evidence type="ECO:0000259" key="9">
    <source>
        <dbReference type="PROSITE" id="PS50217"/>
    </source>
</evidence>
<evidence type="ECO:0000256" key="6">
    <source>
        <dbReference type="ARBA" id="ARBA00023242"/>
    </source>
</evidence>
<organism evidence="10 11">
    <name type="scientific">Chrysophaeum taylorii</name>
    <dbReference type="NCBI Taxonomy" id="2483200"/>
    <lineage>
        <taxon>Eukaryota</taxon>
        <taxon>Sar</taxon>
        <taxon>Stramenopiles</taxon>
        <taxon>Ochrophyta</taxon>
        <taxon>Pelagophyceae</taxon>
        <taxon>Pelagomonadales</taxon>
        <taxon>Pelagomonadaceae</taxon>
        <taxon>Chrysophaeum</taxon>
    </lineage>
</organism>
<dbReference type="GO" id="GO:0003677">
    <property type="term" value="F:DNA binding"/>
    <property type="evidence" value="ECO:0007669"/>
    <property type="project" value="UniProtKB-KW"/>
</dbReference>
<feature type="region of interest" description="Disordered" evidence="8">
    <location>
        <begin position="407"/>
        <end position="432"/>
    </location>
</feature>
<keyword evidence="5" id="KW-0804">Transcription</keyword>
<feature type="domain" description="BZIP" evidence="9">
    <location>
        <begin position="142"/>
        <end position="205"/>
    </location>
</feature>
<keyword evidence="3" id="KW-0805">Transcription regulation</keyword>
<dbReference type="PANTHER" id="PTHR47416">
    <property type="entry name" value="BASIC-LEUCINE ZIPPER TRANSCRIPTION FACTOR F-RELATED"/>
    <property type="match status" value="1"/>
</dbReference>
<evidence type="ECO:0000256" key="7">
    <source>
        <dbReference type="SAM" id="Coils"/>
    </source>
</evidence>
<feature type="region of interest" description="Disordered" evidence="8">
    <location>
        <begin position="208"/>
        <end position="233"/>
    </location>
</feature>
<evidence type="ECO:0000256" key="5">
    <source>
        <dbReference type="ARBA" id="ARBA00023163"/>
    </source>
</evidence>
<feature type="compositionally biased region" description="Basic and acidic residues" evidence="8">
    <location>
        <begin position="70"/>
        <end position="79"/>
    </location>
</feature>
<dbReference type="InterPro" id="IPR046347">
    <property type="entry name" value="bZIP_sf"/>
</dbReference>
<keyword evidence="7" id="KW-0175">Coiled coil</keyword>
<evidence type="ECO:0000256" key="8">
    <source>
        <dbReference type="SAM" id="MobiDB-lite"/>
    </source>
</evidence>
<gene>
    <name evidence="10" type="ORF">CTAYLR_000859</name>
</gene>
<accession>A0AAD7XUX5</accession>
<feature type="compositionally biased region" description="Acidic residues" evidence="8">
    <location>
        <begin position="211"/>
        <end position="220"/>
    </location>
</feature>
<evidence type="ECO:0000256" key="3">
    <source>
        <dbReference type="ARBA" id="ARBA00023015"/>
    </source>
</evidence>
<evidence type="ECO:0000313" key="11">
    <source>
        <dbReference type="Proteomes" id="UP001230188"/>
    </source>
</evidence>
<proteinExistence type="inferred from homology"/>
<keyword evidence="11" id="KW-1185">Reference proteome</keyword>
<comment type="caution">
    <text evidence="10">The sequence shown here is derived from an EMBL/GenBank/DDBJ whole genome shotgun (WGS) entry which is preliminary data.</text>
</comment>
<dbReference type="PANTHER" id="PTHR47416:SF8">
    <property type="entry name" value="BASIC-LEUCINE ZIPPER TRANSCRIPTION FACTOR E-RELATED"/>
    <property type="match status" value="1"/>
</dbReference>
<feature type="coiled-coil region" evidence="7">
    <location>
        <begin position="167"/>
        <end position="201"/>
    </location>
</feature>
<dbReference type="GO" id="GO:0003700">
    <property type="term" value="F:DNA-binding transcription factor activity"/>
    <property type="evidence" value="ECO:0007669"/>
    <property type="project" value="InterPro"/>
</dbReference>
<feature type="compositionally biased region" description="Basic and acidic residues" evidence="8">
    <location>
        <begin position="407"/>
        <end position="419"/>
    </location>
</feature>
<dbReference type="PROSITE" id="PS50217">
    <property type="entry name" value="BZIP"/>
    <property type="match status" value="1"/>
</dbReference>
<comment type="similarity">
    <text evidence="2">Belongs to the bZIP family.</text>
</comment>
<dbReference type="SUPFAM" id="SSF57959">
    <property type="entry name" value="Leucine zipper domain"/>
    <property type="match status" value="1"/>
</dbReference>
<comment type="subcellular location">
    <subcellularLocation>
        <location evidence="1">Nucleus</location>
    </subcellularLocation>
</comment>
<dbReference type="SMART" id="SM00338">
    <property type="entry name" value="BRLZ"/>
    <property type="match status" value="1"/>
</dbReference>
<dbReference type="EMBL" id="JAQMWT010000005">
    <property type="protein sequence ID" value="KAJ8614548.1"/>
    <property type="molecule type" value="Genomic_DNA"/>
</dbReference>
<feature type="compositionally biased region" description="Low complexity" evidence="8">
    <location>
        <begin position="93"/>
        <end position="105"/>
    </location>
</feature>
<keyword evidence="6" id="KW-0539">Nucleus</keyword>
<dbReference type="InterPro" id="IPR004827">
    <property type="entry name" value="bZIP"/>
</dbReference>
<dbReference type="Proteomes" id="UP001230188">
    <property type="component" value="Unassembled WGS sequence"/>
</dbReference>
<feature type="compositionally biased region" description="Basic and acidic residues" evidence="8">
    <location>
        <begin position="134"/>
        <end position="145"/>
    </location>
</feature>
<feature type="region of interest" description="Disordered" evidence="8">
    <location>
        <begin position="362"/>
        <end position="389"/>
    </location>
</feature>
<evidence type="ECO:0000313" key="10">
    <source>
        <dbReference type="EMBL" id="KAJ8614548.1"/>
    </source>
</evidence>
<dbReference type="AlphaFoldDB" id="A0AAD7XUX5"/>
<name>A0AAD7XUX5_9STRA</name>
<feature type="compositionally biased region" description="Basic and acidic residues" evidence="8">
    <location>
        <begin position="369"/>
        <end position="379"/>
    </location>
</feature>
<dbReference type="GO" id="GO:0005634">
    <property type="term" value="C:nucleus"/>
    <property type="evidence" value="ECO:0007669"/>
    <property type="project" value="UniProtKB-SubCell"/>
</dbReference>
<evidence type="ECO:0000256" key="1">
    <source>
        <dbReference type="ARBA" id="ARBA00004123"/>
    </source>
</evidence>
<dbReference type="Pfam" id="PF00170">
    <property type="entry name" value="bZIP_1"/>
    <property type="match status" value="1"/>
</dbReference>
<evidence type="ECO:0000256" key="2">
    <source>
        <dbReference type="ARBA" id="ARBA00007163"/>
    </source>
</evidence>
<protein>
    <recommendedName>
        <fullName evidence="9">BZIP domain-containing protein</fullName>
    </recommendedName>
</protein>
<sequence length="500" mass="55221">MVVAADDTPIIEPDDAMTLSMLESILADDLDLEPAVVPSFGNDDDDEDARMIDDAAVLPVLEEEEEEEEEKRGGEEREVAGLPAVVVVKQEESSSSSSESRALSSAEEKKKASKTKRADRKAALQNKQQQSPQEEMKAESKEDKKQRRLIRNRMSAQLHRERKKAYVDHLEGLVRERDDEIEKLKAQVQTLRDENAGLRSKLQVSVVSVDGTDESSDSDDSTQSRKRRKGPTRAAAALLTAVSCVALISTPGRDQPRTFELQRTPPRRALLSDAPYDDDHDVIKPDVIKSDVLAYLPDGSPEAAAAAWVYERDVARELFTFPVKTPEPPSVEVAARRPKLLEDGYDNRTRHSYNLRGAKAIAHGNATAERPRSREDKLESLAPYRGSSNDATSYVVCSSAAGVFGRSDDSYGPDEERRPHGALLSLPSGSSDDASFRTSDDFIQLLVPPSEVDLGSWGFVPDANDRAHSQTDLWLEVGAWIQYARLVRNIKMSAPSASRL</sequence>
<dbReference type="Gene3D" id="1.20.5.170">
    <property type="match status" value="1"/>
</dbReference>
<feature type="region of interest" description="Disordered" evidence="8">
    <location>
        <begin position="56"/>
        <end position="166"/>
    </location>
</feature>